<accession>A0A7R8YSV9</accession>
<dbReference type="AlphaFoldDB" id="A0A7R8YSV9"/>
<keyword evidence="1" id="KW-0732">Signal</keyword>
<dbReference type="Proteomes" id="UP000594454">
    <property type="component" value="Chromosome 2"/>
</dbReference>
<dbReference type="InParanoid" id="A0A7R8YSV9"/>
<protein>
    <recommendedName>
        <fullName evidence="2">Chitin-binding type-2 domain-containing protein</fullName>
    </recommendedName>
</protein>
<feature type="signal peptide" evidence="1">
    <location>
        <begin position="1"/>
        <end position="22"/>
    </location>
</feature>
<reference evidence="3 4" key="1">
    <citation type="submission" date="2020-11" db="EMBL/GenBank/DDBJ databases">
        <authorList>
            <person name="Wallbank WR R."/>
            <person name="Pardo Diaz C."/>
            <person name="Kozak K."/>
            <person name="Martin S."/>
            <person name="Jiggins C."/>
            <person name="Moest M."/>
            <person name="Warren A I."/>
            <person name="Generalovic N T."/>
            <person name="Byers J.R.P. K."/>
            <person name="Montejo-Kovacevich G."/>
            <person name="Yen C E."/>
        </authorList>
    </citation>
    <scope>NUCLEOTIDE SEQUENCE [LARGE SCALE GENOMIC DNA]</scope>
</reference>
<dbReference type="PROSITE" id="PS50940">
    <property type="entry name" value="CHIT_BIND_II"/>
    <property type="match status" value="1"/>
</dbReference>
<evidence type="ECO:0000259" key="2">
    <source>
        <dbReference type="PROSITE" id="PS50940"/>
    </source>
</evidence>
<evidence type="ECO:0000256" key="1">
    <source>
        <dbReference type="SAM" id="SignalP"/>
    </source>
</evidence>
<keyword evidence="4" id="KW-1185">Reference proteome</keyword>
<dbReference type="OrthoDB" id="6597859at2759"/>
<organism evidence="3 4">
    <name type="scientific">Hermetia illucens</name>
    <name type="common">Black soldier fly</name>
    <dbReference type="NCBI Taxonomy" id="343691"/>
    <lineage>
        <taxon>Eukaryota</taxon>
        <taxon>Metazoa</taxon>
        <taxon>Ecdysozoa</taxon>
        <taxon>Arthropoda</taxon>
        <taxon>Hexapoda</taxon>
        <taxon>Insecta</taxon>
        <taxon>Pterygota</taxon>
        <taxon>Neoptera</taxon>
        <taxon>Endopterygota</taxon>
        <taxon>Diptera</taxon>
        <taxon>Brachycera</taxon>
        <taxon>Stratiomyomorpha</taxon>
        <taxon>Stratiomyidae</taxon>
        <taxon>Hermetiinae</taxon>
        <taxon>Hermetia</taxon>
    </lineage>
</organism>
<dbReference type="GO" id="GO:0005576">
    <property type="term" value="C:extracellular region"/>
    <property type="evidence" value="ECO:0007669"/>
    <property type="project" value="InterPro"/>
</dbReference>
<dbReference type="Gene3D" id="2.170.140.10">
    <property type="entry name" value="Chitin binding domain"/>
    <property type="match status" value="1"/>
</dbReference>
<sequence>MKFKGCGTLVMTFICIWNFTSSSICTKWGHMCKDDRTLIHCAKHNNRWVESVYQQCDANFRCNKVTNSCVPNYPVGVRFDCESDGLFPDPYQCATYYVCYWDGGALHKIFARCPNGQRFSPVSSRCSVEEFELTTCQRNFNCEYPGQVSVWPRNRNIYYICAMNNDHSLYPKVFRCSDEMIFNGTECVDRRSECYGFEER</sequence>
<dbReference type="SMART" id="SM00494">
    <property type="entry name" value="ChtBD2"/>
    <property type="match status" value="2"/>
</dbReference>
<proteinExistence type="predicted"/>
<feature type="domain" description="Chitin-binding type-2" evidence="2">
    <location>
        <begin position="78"/>
        <end position="138"/>
    </location>
</feature>
<name>A0A7R8YSV9_HERIL</name>
<gene>
    <name evidence="3" type="ORF">HERILL_LOCUS4169</name>
</gene>
<dbReference type="InterPro" id="IPR002557">
    <property type="entry name" value="Chitin-bd_dom"/>
</dbReference>
<dbReference type="EMBL" id="LR899010">
    <property type="protein sequence ID" value="CAD7081044.1"/>
    <property type="molecule type" value="Genomic_DNA"/>
</dbReference>
<evidence type="ECO:0000313" key="3">
    <source>
        <dbReference type="EMBL" id="CAD7081044.1"/>
    </source>
</evidence>
<dbReference type="SUPFAM" id="SSF57625">
    <property type="entry name" value="Invertebrate chitin-binding proteins"/>
    <property type="match status" value="1"/>
</dbReference>
<evidence type="ECO:0000313" key="4">
    <source>
        <dbReference type="Proteomes" id="UP000594454"/>
    </source>
</evidence>
<dbReference type="GO" id="GO:0008061">
    <property type="term" value="F:chitin binding"/>
    <property type="evidence" value="ECO:0007669"/>
    <property type="project" value="InterPro"/>
</dbReference>
<dbReference type="InterPro" id="IPR036508">
    <property type="entry name" value="Chitin-bd_dom_sf"/>
</dbReference>
<dbReference type="Pfam" id="PF01607">
    <property type="entry name" value="CBM_14"/>
    <property type="match status" value="1"/>
</dbReference>
<feature type="chain" id="PRO_5030799501" description="Chitin-binding type-2 domain-containing protein" evidence="1">
    <location>
        <begin position="23"/>
        <end position="200"/>
    </location>
</feature>